<feature type="domain" description="DUF306" evidence="2">
    <location>
        <begin position="30"/>
        <end position="133"/>
    </location>
</feature>
<keyword evidence="1" id="KW-0732">Signal</keyword>
<dbReference type="InterPro" id="IPR053147">
    <property type="entry name" value="Hsp_HslJ-like"/>
</dbReference>
<evidence type="ECO:0000313" key="3">
    <source>
        <dbReference type="EMBL" id="KAA5533240.1"/>
    </source>
</evidence>
<dbReference type="PANTHER" id="PTHR35535">
    <property type="entry name" value="HEAT SHOCK PROTEIN HSLJ"/>
    <property type="match status" value="1"/>
</dbReference>
<organism evidence="3 4">
    <name type="scientific">Taibaiella lutea</name>
    <dbReference type="NCBI Taxonomy" id="2608001"/>
    <lineage>
        <taxon>Bacteria</taxon>
        <taxon>Pseudomonadati</taxon>
        <taxon>Bacteroidota</taxon>
        <taxon>Chitinophagia</taxon>
        <taxon>Chitinophagales</taxon>
        <taxon>Chitinophagaceae</taxon>
        <taxon>Taibaiella</taxon>
    </lineage>
</organism>
<dbReference type="InterPro" id="IPR005184">
    <property type="entry name" value="DUF306_Meta_HslJ"/>
</dbReference>
<accession>A0A5M6CFL6</accession>
<dbReference type="EMBL" id="VWSH01000003">
    <property type="protein sequence ID" value="KAA5533240.1"/>
    <property type="molecule type" value="Genomic_DNA"/>
</dbReference>
<dbReference type="Pfam" id="PF03724">
    <property type="entry name" value="META"/>
    <property type="match status" value="1"/>
</dbReference>
<dbReference type="AlphaFoldDB" id="A0A5M6CFL6"/>
<dbReference type="Gene3D" id="2.40.128.270">
    <property type="match status" value="1"/>
</dbReference>
<keyword evidence="4" id="KW-1185">Reference proteome</keyword>
<evidence type="ECO:0000259" key="2">
    <source>
        <dbReference type="Pfam" id="PF03724"/>
    </source>
</evidence>
<dbReference type="PANTHER" id="PTHR35535:SF1">
    <property type="entry name" value="HEAT SHOCK PROTEIN HSLJ"/>
    <property type="match status" value="1"/>
</dbReference>
<dbReference type="RefSeq" id="WP_150032988.1">
    <property type="nucleotide sequence ID" value="NZ_VWSH01000003.1"/>
</dbReference>
<evidence type="ECO:0000313" key="4">
    <source>
        <dbReference type="Proteomes" id="UP000323632"/>
    </source>
</evidence>
<feature type="chain" id="PRO_5024271623" evidence="1">
    <location>
        <begin position="23"/>
        <end position="144"/>
    </location>
</feature>
<dbReference type="Proteomes" id="UP000323632">
    <property type="component" value="Unassembled WGS sequence"/>
</dbReference>
<evidence type="ECO:0000256" key="1">
    <source>
        <dbReference type="SAM" id="SignalP"/>
    </source>
</evidence>
<feature type="signal peptide" evidence="1">
    <location>
        <begin position="1"/>
        <end position="22"/>
    </location>
</feature>
<protein>
    <submittedName>
        <fullName evidence="3">META domain-containing protein</fullName>
    </submittedName>
</protein>
<proteinExistence type="predicted"/>
<comment type="caution">
    <text evidence="3">The sequence shown here is derived from an EMBL/GenBank/DDBJ whole genome shotgun (WGS) entry which is preliminary data.</text>
</comment>
<dbReference type="PROSITE" id="PS51257">
    <property type="entry name" value="PROKAR_LIPOPROTEIN"/>
    <property type="match status" value="1"/>
</dbReference>
<reference evidence="3 4" key="1">
    <citation type="submission" date="2019-09" db="EMBL/GenBank/DDBJ databases">
        <title>Genome sequence and assembly of Taibaiella sp.</title>
        <authorList>
            <person name="Chhetri G."/>
        </authorList>
    </citation>
    <scope>NUCLEOTIDE SEQUENCE [LARGE SCALE GENOMIC DNA]</scope>
    <source>
        <strain evidence="3 4">KVB11</strain>
    </source>
</reference>
<sequence length="144" mass="15868">MRYLLSLSLLLLFSCSSVKNQADAKKEKPARLNGTSWTLSSFPNFKMEKLKSTATLIFNDTTNRIGGYSGCNGYGGSYEVNGTSLKMKDILGTLKACMPGMKTESTLYNALNNTDNYKISDGKLVLMQGTKVLAEFVPLKKEEK</sequence>
<gene>
    <name evidence="3" type="ORF">F0919_11885</name>
</gene>
<name>A0A5M6CFL6_9BACT</name>
<dbReference type="InterPro" id="IPR038670">
    <property type="entry name" value="HslJ-like_sf"/>
</dbReference>